<dbReference type="InterPro" id="IPR000020">
    <property type="entry name" value="Anaphylatoxin/fibulin"/>
</dbReference>
<dbReference type="Gene3D" id="6.20.50.160">
    <property type="match status" value="1"/>
</dbReference>
<dbReference type="SMART" id="SM01419">
    <property type="entry name" value="Thiol-ester_cl"/>
    <property type="match status" value="1"/>
</dbReference>
<dbReference type="Pfam" id="PF07678">
    <property type="entry name" value="TED_complement"/>
    <property type="match status" value="1"/>
</dbReference>
<dbReference type="InterPro" id="IPR018081">
    <property type="entry name" value="Anaphylatoxin_comp_syst"/>
</dbReference>
<dbReference type="Proteomes" id="UP000694546">
    <property type="component" value="Chromosome 3"/>
</dbReference>
<dbReference type="InterPro" id="IPR013783">
    <property type="entry name" value="Ig-like_fold"/>
</dbReference>
<dbReference type="Gene3D" id="2.60.40.1940">
    <property type="match status" value="1"/>
</dbReference>
<dbReference type="Pfam" id="PF17791">
    <property type="entry name" value="MG3"/>
    <property type="match status" value="1"/>
</dbReference>
<dbReference type="InterPro" id="IPR041425">
    <property type="entry name" value="C3/4/5_MG1"/>
</dbReference>
<dbReference type="SMART" id="SM01360">
    <property type="entry name" value="A2M"/>
    <property type="match status" value="1"/>
</dbReference>
<evidence type="ECO:0000259" key="7">
    <source>
        <dbReference type="PROSITE" id="PS50189"/>
    </source>
</evidence>
<keyword evidence="9" id="KW-1185">Reference proteome</keyword>
<dbReference type="InterPro" id="IPR002890">
    <property type="entry name" value="MG2"/>
</dbReference>
<dbReference type="PROSITE" id="PS00477">
    <property type="entry name" value="ALPHA_2_MACROGLOBULIN"/>
    <property type="match status" value="1"/>
</dbReference>
<dbReference type="PANTHER" id="PTHR11412">
    <property type="entry name" value="MACROGLOBULIN / COMPLEMENT"/>
    <property type="match status" value="1"/>
</dbReference>
<feature type="transmembrane region" description="Helical" evidence="5">
    <location>
        <begin position="824"/>
        <end position="842"/>
    </location>
</feature>
<dbReference type="Pfam" id="PF17790">
    <property type="entry name" value="MG1"/>
    <property type="match status" value="1"/>
</dbReference>
<dbReference type="SMART" id="SM00104">
    <property type="entry name" value="ANATO"/>
    <property type="match status" value="1"/>
</dbReference>
<comment type="subcellular location">
    <subcellularLocation>
        <location evidence="1">Secreted</location>
    </subcellularLocation>
</comment>
<dbReference type="GeneTree" id="ENSGT00940000154063"/>
<dbReference type="Gene3D" id="1.20.50.70">
    <property type="match status" value="1"/>
</dbReference>
<dbReference type="InterPro" id="IPR036595">
    <property type="entry name" value="A-macroglobulin_rcpt-bd_sf"/>
</dbReference>
<dbReference type="Gene3D" id="2.40.50.120">
    <property type="match status" value="1"/>
</dbReference>
<dbReference type="SUPFAM" id="SSF50242">
    <property type="entry name" value="TIMP-like"/>
    <property type="match status" value="1"/>
</dbReference>
<dbReference type="SMART" id="SM01361">
    <property type="entry name" value="A2M_recep"/>
    <property type="match status" value="1"/>
</dbReference>
<dbReference type="InterPro" id="IPR009048">
    <property type="entry name" value="A-macroglobulin_rcpt-bd"/>
</dbReference>
<dbReference type="PROSITE" id="PS01178">
    <property type="entry name" value="ANAPHYLATOXIN_2"/>
    <property type="match status" value="1"/>
</dbReference>
<dbReference type="Pfam" id="PF01835">
    <property type="entry name" value="MG2"/>
    <property type="match status" value="1"/>
</dbReference>
<dbReference type="InterPro" id="IPR001134">
    <property type="entry name" value="Netrin_domain"/>
</dbReference>
<organism evidence="8 9">
    <name type="scientific">Gadus morhua</name>
    <name type="common">Atlantic cod</name>
    <dbReference type="NCBI Taxonomy" id="8049"/>
    <lineage>
        <taxon>Eukaryota</taxon>
        <taxon>Metazoa</taxon>
        <taxon>Chordata</taxon>
        <taxon>Craniata</taxon>
        <taxon>Vertebrata</taxon>
        <taxon>Euteleostomi</taxon>
        <taxon>Actinopterygii</taxon>
        <taxon>Neopterygii</taxon>
        <taxon>Teleostei</taxon>
        <taxon>Neoteleostei</taxon>
        <taxon>Acanthomorphata</taxon>
        <taxon>Zeiogadaria</taxon>
        <taxon>Gadariae</taxon>
        <taxon>Gadiformes</taxon>
        <taxon>Gadoidei</taxon>
        <taxon>Gadidae</taxon>
        <taxon>Gadus</taxon>
    </lineage>
</organism>
<dbReference type="Pfam" id="PF00207">
    <property type="entry name" value="A2M"/>
    <property type="match status" value="1"/>
</dbReference>
<evidence type="ECO:0000256" key="1">
    <source>
        <dbReference type="ARBA" id="ARBA00004613"/>
    </source>
</evidence>
<dbReference type="FunFam" id="2.40.50.120:FF:000013">
    <property type="entry name" value="Complement C3"/>
    <property type="match status" value="1"/>
</dbReference>
<evidence type="ECO:0000256" key="5">
    <source>
        <dbReference type="SAM" id="Phobius"/>
    </source>
</evidence>
<dbReference type="InterPro" id="IPR008993">
    <property type="entry name" value="TIMP-like_OB-fold"/>
</dbReference>
<dbReference type="CDD" id="cd02896">
    <property type="entry name" value="complement_C3_C4_C5"/>
    <property type="match status" value="1"/>
</dbReference>
<dbReference type="PROSITE" id="PS50189">
    <property type="entry name" value="NTR"/>
    <property type="match status" value="1"/>
</dbReference>
<sequence>MQKTLEFSKIKGANFRVFSTLEQCLSAFYEVASLKGSPLSMKVLSAPNLLRIGATENIFVECHECSGAAIDVKISVKTFPTGALELGSTTVTLNTDNKFQGFGEIKIPAEEFRDDPTLMQHVSLEASFSDGTILKKVVLVSFQSGYIFIQTDKPLYTPNSRVHYRVFGVTPRMKPTADEDSIININIVTPDDIILSEDPVSLTSGVHSGLYVLPEIVSTGMWKVVAAFQNSKQNNYSAEFEVKEYVLPSFEVTITPDKPFFYVDEEMLTVDIRATYLFGKEVEGSAYVVFGMIDKNNEKHSFPGSIQRVMVLNGKAQATLTRAQILETYPDIENEVKSSIYVAVTVLTASGSELVEAEKQGINIVASPYAINFKNTPKYYKPTMFFEVLVKHFLLTADPDVLDKRQTSATMRAHPYKSVISSYIHIGKEPIYIAPLLHKRNVTYCNVTLIFSRGQLVKHGRFRVELTTIAMTLPVTKEMLPSFRIIAYLRDRSEVVSDSVWVDVIDTCMGSLKLVPASALPSEPRQTYRYTITGDPGATVGLVAVDKGVYALNNKHRLTQRKVWDVVEKEDTGCTPGGGEDSMNVFYDAGLLFQSDVIGTADREVFKCKVLPRKKRTAVTPTLDVRTTLLSDYKDSLLRQCCLDGMAETPLSYSCERRMEYISDGKACADAFLKCCQELTKLRTESKTEALYAARSEEREIIFKDSGQIGTRTEFPESWLWVDYKLPLCPNNDPKCKTTSLEKRTALKDSITTWHLTGISLSPTHGICIDDTLKIVVLKKFFIDLRLPYSAVRGEQIEIKAILHNYLLDEIKVSLNIIVMHLNFFPHPFILIITRSVSFIIIPMKHGKYPIEVKASVAHPQFEDGIRKELLVVVSNIYILITTYSYCIPVLMTTLQLEIITNPIDTKYMVPNTPQTSQIFVTGSQMNVLVENVVSGSSLRHLIRQPQGCGEQNMMSMTLPVIATTYLDKTKQWDTVGYSKRDVALEYIKTGFRNELAYRKTDGGFSTFKSSAALSWLTSYVAKVFSMAFYLVDIDINIICGAIKWVIMNSQKADGRFMEIGHVHHGEMMGNVRGSDSDASMTAFSLIAIQEARPICEEMVNSIPGSVNNAVAFLETRLEELSNPYAVAMVSYALANENKFRKDILYRKVSRDLDHWPVGSGHVFTLEATAYALLALVKVKDYEAAAPIVRWLSVQRSSDGGFYSTQSTIMVYQALSEYWVNVKEHQYEMDIAIQVEGRSGSLSPFRISTETAFQSRTSKYNGINKQVNITAEGTGEATVSLNVLSFEQCVLFRRGPMPISVWSLDMDSGLNIYHNTSCRYKDMQKDAGMTILDIGLLTGYTPDVDNLNQLSKNKDRAIRKFEMDKVLSDKGSLILYLDKVSHTQPEEVAFHIRQTFKVGVLQPATVSVYEYYNEKPCVKFYHPAREDGKLLKLCRGDLCKCAEEECSMQKKGAIDNNERNDKACDAEAKIDYVYKVKMESYDDHQTTDLYKMRIEKVIKEGSIDKSPLGKQRIFLGYSHCRESIGLSSGKSYLIMGTLDNTEKIDDEYRYVLGEKTWIEYWPTDPECAEDFQEICQGLEELVFTFEFEGCRD</sequence>
<dbReference type="InterPro" id="IPR001599">
    <property type="entry name" value="Macroglobln_a2"/>
</dbReference>
<dbReference type="InterPro" id="IPR019742">
    <property type="entry name" value="MacrogloblnA2_CS"/>
</dbReference>
<evidence type="ECO:0000256" key="4">
    <source>
        <dbReference type="ARBA" id="ARBA00023157"/>
    </source>
</evidence>
<dbReference type="SUPFAM" id="SSF49410">
    <property type="entry name" value="Alpha-macroglobulin receptor domain"/>
    <property type="match status" value="1"/>
</dbReference>
<dbReference type="InterPro" id="IPR011626">
    <property type="entry name" value="Alpha-macroglobulin_TED"/>
</dbReference>
<dbReference type="Gene3D" id="2.20.130.20">
    <property type="match status" value="1"/>
</dbReference>
<evidence type="ECO:0000259" key="6">
    <source>
        <dbReference type="PROSITE" id="PS01178"/>
    </source>
</evidence>
<dbReference type="SMART" id="SM01359">
    <property type="entry name" value="A2M_N_2"/>
    <property type="match status" value="1"/>
</dbReference>
<dbReference type="InterPro" id="IPR008930">
    <property type="entry name" value="Terpenoid_cyclase/PrenylTrfase"/>
</dbReference>
<dbReference type="Gene3D" id="1.50.10.20">
    <property type="match status" value="1"/>
</dbReference>
<dbReference type="Gene3D" id="2.60.40.1930">
    <property type="match status" value="3"/>
</dbReference>
<dbReference type="PANTHER" id="PTHR11412:SF81">
    <property type="entry name" value="COMPLEMENT C3"/>
    <property type="match status" value="1"/>
</dbReference>
<keyword evidence="5" id="KW-0812">Transmembrane</keyword>
<dbReference type="GO" id="GO:0005615">
    <property type="term" value="C:extracellular space"/>
    <property type="evidence" value="ECO:0007669"/>
    <property type="project" value="InterPro"/>
</dbReference>
<keyword evidence="5" id="KW-1133">Transmembrane helix</keyword>
<dbReference type="InterPro" id="IPR050473">
    <property type="entry name" value="A2M/Complement_sys"/>
</dbReference>
<dbReference type="Gene3D" id="1.20.91.20">
    <property type="entry name" value="Anaphylotoxins (complement system)"/>
    <property type="match status" value="1"/>
</dbReference>
<dbReference type="Gene3D" id="2.60.120.1540">
    <property type="match status" value="1"/>
</dbReference>
<dbReference type="SMART" id="SM00643">
    <property type="entry name" value="C345C"/>
    <property type="match status" value="1"/>
</dbReference>
<dbReference type="InterPro" id="IPR047565">
    <property type="entry name" value="Alpha-macroglob_thiol-ester_cl"/>
</dbReference>
<dbReference type="PROSITE" id="PS01177">
    <property type="entry name" value="ANAPHYLATOXIN_1"/>
    <property type="match status" value="1"/>
</dbReference>
<feature type="domain" description="NTR" evidence="7">
    <location>
        <begin position="1446"/>
        <end position="1590"/>
    </location>
</feature>
<keyword evidence="3" id="KW-0882">Thioester bond</keyword>
<dbReference type="Pfam" id="PF07677">
    <property type="entry name" value="A2M_recep"/>
    <property type="match status" value="1"/>
</dbReference>
<keyword evidence="2" id="KW-0964">Secreted</keyword>
<dbReference type="Ensembl" id="ENSGMOT00000069411.1">
    <property type="protein sequence ID" value="ENSGMOP00000047903.1"/>
    <property type="gene ID" value="ENSGMOG00000026901.1"/>
</dbReference>
<dbReference type="InterPro" id="IPR041555">
    <property type="entry name" value="MG3"/>
</dbReference>
<feature type="domain" description="Anaphylatoxin-like" evidence="6">
    <location>
        <begin position="641"/>
        <end position="676"/>
    </location>
</feature>
<evidence type="ECO:0000256" key="3">
    <source>
        <dbReference type="ARBA" id="ARBA00022966"/>
    </source>
</evidence>
<protein>
    <submittedName>
        <fullName evidence="8">Uncharacterized protein</fullName>
    </submittedName>
</protein>
<dbReference type="CDD" id="cd00017">
    <property type="entry name" value="ANATO"/>
    <property type="match status" value="1"/>
</dbReference>
<dbReference type="FunFam" id="2.60.40.1940:FF:000001">
    <property type="entry name" value="Complement component C3"/>
    <property type="match status" value="1"/>
</dbReference>
<keyword evidence="5" id="KW-0472">Membrane</keyword>
<dbReference type="Pfam" id="PF01821">
    <property type="entry name" value="ANATO"/>
    <property type="match status" value="1"/>
</dbReference>
<evidence type="ECO:0000256" key="2">
    <source>
        <dbReference type="ARBA" id="ARBA00022525"/>
    </source>
</evidence>
<evidence type="ECO:0000313" key="9">
    <source>
        <dbReference type="Proteomes" id="UP000694546"/>
    </source>
</evidence>
<reference evidence="8" key="2">
    <citation type="submission" date="2025-09" db="UniProtKB">
        <authorList>
            <consortium name="Ensembl"/>
        </authorList>
    </citation>
    <scope>IDENTIFICATION</scope>
</reference>
<reference evidence="8" key="1">
    <citation type="submission" date="2025-08" db="UniProtKB">
        <authorList>
            <consortium name="Ensembl"/>
        </authorList>
    </citation>
    <scope>IDENTIFICATION</scope>
</reference>
<name>A0A8C5BI45_GADMO</name>
<keyword evidence="4" id="KW-1015">Disulfide bond</keyword>
<evidence type="ECO:0000313" key="8">
    <source>
        <dbReference type="Ensembl" id="ENSGMOP00000047903.1"/>
    </source>
</evidence>
<proteinExistence type="predicted"/>
<dbReference type="InterPro" id="IPR018933">
    <property type="entry name" value="Netrin_module_non-TIMP"/>
</dbReference>
<dbReference type="Gene3D" id="2.60.40.690">
    <property type="entry name" value="Alpha-macroglobulin, receptor-binding domain"/>
    <property type="match status" value="1"/>
</dbReference>
<dbReference type="SUPFAM" id="SSF48239">
    <property type="entry name" value="Terpenoid cyclases/Protein prenyltransferases"/>
    <property type="match status" value="1"/>
</dbReference>
<dbReference type="Pfam" id="PF01759">
    <property type="entry name" value="NTR"/>
    <property type="match status" value="1"/>
</dbReference>
<dbReference type="Pfam" id="PF07703">
    <property type="entry name" value="A2M_BRD"/>
    <property type="match status" value="1"/>
</dbReference>
<feature type="transmembrane region" description="Helical" evidence="5">
    <location>
        <begin position="870"/>
        <end position="892"/>
    </location>
</feature>
<dbReference type="InterPro" id="IPR011625">
    <property type="entry name" value="A2M_N_BRD"/>
</dbReference>
<dbReference type="SUPFAM" id="SSF47686">
    <property type="entry name" value="Anaphylotoxins (complement system)"/>
    <property type="match status" value="1"/>
</dbReference>
<dbReference type="Gene3D" id="2.60.40.10">
    <property type="entry name" value="Immunoglobulins"/>
    <property type="match status" value="1"/>
</dbReference>
<dbReference type="GO" id="GO:0004866">
    <property type="term" value="F:endopeptidase inhibitor activity"/>
    <property type="evidence" value="ECO:0007669"/>
    <property type="project" value="InterPro"/>
</dbReference>
<accession>A0A8C5BI45</accession>